<protein>
    <recommendedName>
        <fullName evidence="7">Major facilitator superfamily (MFS) profile domain-containing protein</fullName>
    </recommendedName>
</protein>
<keyword evidence="5 6" id="KW-0472">Membrane</keyword>
<sequence>MEKKSLILAGLYLAMFANSLVVTIIFPFASKMVTLFGKADNRSTTGYWVGILTFSMMFGRTTTSPIWGYLCDRWGRRPLIIIGMASIILFSLLFGFAQNMAWALISRFLIGVFTPLDISIRTVLSEICPGPELSSAMVIQSIVYSLGNISGNIVGGIFEDPASKGMITSGIFADYPFLLPNTIASVFALISLILVYPTLHETLIKSRLTQNLIPIKCRSIWQIFTDPLVFTPIIVSVIVSLNSTAFHELCTLWFWAHVEDGGFEMDPNDIGIILALSSIILLFFQKQLYGKLINIIGVVRLMRESMLAAIPLLLVIPIASLFNRMVTTRWIVVIVVCVLWHLLSFINFTTSMVISNNSVLPKERGRLNGLYQMGTAIARAVAPIIFGTTFAFTLENGWSYPFNFAFSFNLMAIFAGLAWFLSRNVPESLENAKIDEDMEVDSAKY</sequence>
<feature type="transmembrane region" description="Helical" evidence="6">
    <location>
        <begin position="79"/>
        <end position="98"/>
    </location>
</feature>
<organism evidence="8 9">
    <name type="scientific">Blepharisma stoltei</name>
    <dbReference type="NCBI Taxonomy" id="1481888"/>
    <lineage>
        <taxon>Eukaryota</taxon>
        <taxon>Sar</taxon>
        <taxon>Alveolata</taxon>
        <taxon>Ciliophora</taxon>
        <taxon>Postciliodesmatophora</taxon>
        <taxon>Heterotrichea</taxon>
        <taxon>Heterotrichida</taxon>
        <taxon>Blepharismidae</taxon>
        <taxon>Blepharisma</taxon>
    </lineage>
</organism>
<dbReference type="InterPro" id="IPR011701">
    <property type="entry name" value="MFS"/>
</dbReference>
<evidence type="ECO:0000256" key="2">
    <source>
        <dbReference type="ARBA" id="ARBA00022448"/>
    </source>
</evidence>
<dbReference type="AlphaFoldDB" id="A0AAU9J1L6"/>
<keyword evidence="2" id="KW-0813">Transport</keyword>
<evidence type="ECO:0000313" key="8">
    <source>
        <dbReference type="EMBL" id="CAG9320750.1"/>
    </source>
</evidence>
<dbReference type="InterPro" id="IPR036259">
    <property type="entry name" value="MFS_trans_sf"/>
</dbReference>
<dbReference type="EMBL" id="CAJZBQ010000027">
    <property type="protein sequence ID" value="CAG9320750.1"/>
    <property type="molecule type" value="Genomic_DNA"/>
</dbReference>
<feature type="transmembrane region" description="Helical" evidence="6">
    <location>
        <begin position="46"/>
        <end position="67"/>
    </location>
</feature>
<evidence type="ECO:0000256" key="3">
    <source>
        <dbReference type="ARBA" id="ARBA00022692"/>
    </source>
</evidence>
<dbReference type="PROSITE" id="PS50850">
    <property type="entry name" value="MFS"/>
    <property type="match status" value="1"/>
</dbReference>
<feature type="transmembrane region" description="Helical" evidence="6">
    <location>
        <begin position="400"/>
        <end position="421"/>
    </location>
</feature>
<proteinExistence type="predicted"/>
<dbReference type="GO" id="GO:0016020">
    <property type="term" value="C:membrane"/>
    <property type="evidence" value="ECO:0007669"/>
    <property type="project" value="UniProtKB-SubCell"/>
</dbReference>
<feature type="transmembrane region" description="Helical" evidence="6">
    <location>
        <begin position="220"/>
        <end position="247"/>
    </location>
</feature>
<keyword evidence="3 6" id="KW-0812">Transmembrane</keyword>
<evidence type="ECO:0000256" key="1">
    <source>
        <dbReference type="ARBA" id="ARBA00004141"/>
    </source>
</evidence>
<feature type="transmembrane region" description="Helical" evidence="6">
    <location>
        <begin position="305"/>
        <end position="324"/>
    </location>
</feature>
<dbReference type="Pfam" id="PF07690">
    <property type="entry name" value="MFS_1"/>
    <property type="match status" value="1"/>
</dbReference>
<evidence type="ECO:0000256" key="5">
    <source>
        <dbReference type="ARBA" id="ARBA00023136"/>
    </source>
</evidence>
<dbReference type="Proteomes" id="UP001162131">
    <property type="component" value="Unassembled WGS sequence"/>
</dbReference>
<evidence type="ECO:0000256" key="4">
    <source>
        <dbReference type="ARBA" id="ARBA00022989"/>
    </source>
</evidence>
<feature type="transmembrane region" description="Helical" evidence="6">
    <location>
        <begin position="7"/>
        <end position="26"/>
    </location>
</feature>
<dbReference type="InterPro" id="IPR020846">
    <property type="entry name" value="MFS_dom"/>
</dbReference>
<dbReference type="GO" id="GO:0022857">
    <property type="term" value="F:transmembrane transporter activity"/>
    <property type="evidence" value="ECO:0007669"/>
    <property type="project" value="InterPro"/>
</dbReference>
<feature type="domain" description="Major facilitator superfamily (MFS) profile" evidence="7">
    <location>
        <begin position="7"/>
        <end position="426"/>
    </location>
</feature>
<gene>
    <name evidence="8" type="ORF">BSTOLATCC_MIC27330</name>
</gene>
<evidence type="ECO:0000259" key="7">
    <source>
        <dbReference type="PROSITE" id="PS50850"/>
    </source>
</evidence>
<name>A0AAU9J1L6_9CILI</name>
<feature type="transmembrane region" description="Helical" evidence="6">
    <location>
        <begin position="267"/>
        <end position="284"/>
    </location>
</feature>
<dbReference type="PANTHER" id="PTHR23504">
    <property type="entry name" value="MAJOR FACILITATOR SUPERFAMILY DOMAIN-CONTAINING PROTEIN 10"/>
    <property type="match status" value="1"/>
</dbReference>
<keyword evidence="4 6" id="KW-1133">Transmembrane helix</keyword>
<accession>A0AAU9J1L6</accession>
<feature type="transmembrane region" description="Helical" evidence="6">
    <location>
        <begin position="376"/>
        <end position="394"/>
    </location>
</feature>
<feature type="transmembrane region" description="Helical" evidence="6">
    <location>
        <begin position="330"/>
        <end position="355"/>
    </location>
</feature>
<comment type="subcellular location">
    <subcellularLocation>
        <location evidence="1">Membrane</location>
        <topology evidence="1">Multi-pass membrane protein</topology>
    </subcellularLocation>
</comment>
<feature type="transmembrane region" description="Helical" evidence="6">
    <location>
        <begin position="178"/>
        <end position="199"/>
    </location>
</feature>
<keyword evidence="9" id="KW-1185">Reference proteome</keyword>
<dbReference type="SUPFAM" id="SSF103473">
    <property type="entry name" value="MFS general substrate transporter"/>
    <property type="match status" value="1"/>
</dbReference>
<comment type="caution">
    <text evidence="8">The sequence shown here is derived from an EMBL/GenBank/DDBJ whole genome shotgun (WGS) entry which is preliminary data.</text>
</comment>
<reference evidence="8" key="1">
    <citation type="submission" date="2021-09" db="EMBL/GenBank/DDBJ databases">
        <authorList>
            <consortium name="AG Swart"/>
            <person name="Singh M."/>
            <person name="Singh A."/>
            <person name="Seah K."/>
            <person name="Emmerich C."/>
        </authorList>
    </citation>
    <scope>NUCLEOTIDE SEQUENCE</scope>
    <source>
        <strain evidence="8">ATCC30299</strain>
    </source>
</reference>
<evidence type="ECO:0000313" key="9">
    <source>
        <dbReference type="Proteomes" id="UP001162131"/>
    </source>
</evidence>
<dbReference type="Gene3D" id="1.20.1250.20">
    <property type="entry name" value="MFS general substrate transporter like domains"/>
    <property type="match status" value="1"/>
</dbReference>
<dbReference type="PANTHER" id="PTHR23504:SF15">
    <property type="entry name" value="MAJOR FACILITATOR SUPERFAMILY (MFS) PROFILE DOMAIN-CONTAINING PROTEIN"/>
    <property type="match status" value="1"/>
</dbReference>
<evidence type="ECO:0000256" key="6">
    <source>
        <dbReference type="SAM" id="Phobius"/>
    </source>
</evidence>